<organism evidence="1">
    <name type="scientific">Craspedostauros australis</name>
    <dbReference type="NCBI Taxonomy" id="1486917"/>
    <lineage>
        <taxon>Eukaryota</taxon>
        <taxon>Sar</taxon>
        <taxon>Stramenopiles</taxon>
        <taxon>Ochrophyta</taxon>
        <taxon>Bacillariophyta</taxon>
        <taxon>Bacillariophyceae</taxon>
        <taxon>Bacillariophycidae</taxon>
        <taxon>Naviculales</taxon>
        <taxon>Naviculaceae</taxon>
        <taxon>Craspedostauros</taxon>
    </lineage>
</organism>
<evidence type="ECO:0000313" key="1">
    <source>
        <dbReference type="EMBL" id="CAD8331627.1"/>
    </source>
</evidence>
<dbReference type="AlphaFoldDB" id="A0A7R9WQ00"/>
<accession>A0A7R9WQ00</accession>
<gene>
    <name evidence="1" type="ORF">CAUS1442_LOCUS3726</name>
</gene>
<sequence>MEDVVRVVPSVCLYGLCPWCGQPTQNRNRTPTSPHKSGYGRQRTKNLSIFSVFSFMFFPSPTIKLITKQNHIADRAHQVRERERVRKERANSITFVNITSQHIKSIKHQQNKHQ</sequence>
<name>A0A7R9WQ00_9STRA</name>
<reference evidence="1" key="1">
    <citation type="submission" date="2021-01" db="EMBL/GenBank/DDBJ databases">
        <authorList>
            <person name="Corre E."/>
            <person name="Pelletier E."/>
            <person name="Niang G."/>
            <person name="Scheremetjew M."/>
            <person name="Finn R."/>
            <person name="Kale V."/>
            <person name="Holt S."/>
            <person name="Cochrane G."/>
            <person name="Meng A."/>
            <person name="Brown T."/>
            <person name="Cohen L."/>
        </authorList>
    </citation>
    <scope>NUCLEOTIDE SEQUENCE</scope>
    <source>
        <strain evidence="1">CCMP3328</strain>
    </source>
</reference>
<dbReference type="EMBL" id="HBEF01006031">
    <property type="protein sequence ID" value="CAD8331627.1"/>
    <property type="molecule type" value="Transcribed_RNA"/>
</dbReference>
<proteinExistence type="predicted"/>
<protein>
    <submittedName>
        <fullName evidence="1">Uncharacterized protein</fullName>
    </submittedName>
</protein>